<evidence type="ECO:0000259" key="3">
    <source>
        <dbReference type="Pfam" id="PF01232"/>
    </source>
</evidence>
<dbReference type="InterPro" id="IPR036291">
    <property type="entry name" value="NAD(P)-bd_dom_sf"/>
</dbReference>
<evidence type="ECO:0000259" key="4">
    <source>
        <dbReference type="Pfam" id="PF08125"/>
    </source>
</evidence>
<dbReference type="Pfam" id="PF08125">
    <property type="entry name" value="Mannitol_dh_C"/>
    <property type="match status" value="1"/>
</dbReference>
<evidence type="ECO:0000313" key="6">
    <source>
        <dbReference type="Proteomes" id="UP000500767"/>
    </source>
</evidence>
<dbReference type="InterPro" id="IPR008927">
    <property type="entry name" value="6-PGluconate_DH-like_C_sf"/>
</dbReference>
<dbReference type="InterPro" id="IPR013328">
    <property type="entry name" value="6PGD_dom2"/>
</dbReference>
<dbReference type="KEGG" id="lck:HN018_04390"/>
<reference evidence="5 6" key="1">
    <citation type="journal article" date="2014" name="World J. Microbiol. Biotechnol.">
        <title>Biodiversity and physiological characteristics of Antarctic and Arctic lichens-associated bacteria.</title>
        <authorList>
            <person name="Lee Y.M."/>
            <person name="Kim E.H."/>
            <person name="Lee H.K."/>
            <person name="Hong S.G."/>
        </authorList>
    </citation>
    <scope>NUCLEOTIDE SEQUENCE [LARGE SCALE GENOMIC DNA]</scope>
    <source>
        <strain evidence="5 6">PAMC 26569</strain>
    </source>
</reference>
<dbReference type="PANTHER" id="PTHR30524">
    <property type="entry name" value="MANNITOL-1-PHOSPHATE 5-DEHYDROGENASE"/>
    <property type="match status" value="1"/>
</dbReference>
<dbReference type="Gene3D" id="3.40.50.720">
    <property type="entry name" value="NAD(P)-binding Rossmann-like Domain"/>
    <property type="match status" value="1"/>
</dbReference>
<evidence type="ECO:0000256" key="1">
    <source>
        <dbReference type="ARBA" id="ARBA00023002"/>
    </source>
</evidence>
<gene>
    <name evidence="5" type="ORF">HN018_04390</name>
</gene>
<evidence type="ECO:0000256" key="2">
    <source>
        <dbReference type="ARBA" id="ARBA00023027"/>
    </source>
</evidence>
<dbReference type="SUPFAM" id="SSF48179">
    <property type="entry name" value="6-phosphogluconate dehydrogenase C-terminal domain-like"/>
    <property type="match status" value="1"/>
</dbReference>
<dbReference type="Pfam" id="PF01232">
    <property type="entry name" value="Mannitol_dh"/>
    <property type="match status" value="1"/>
</dbReference>
<dbReference type="GO" id="GO:0016491">
    <property type="term" value="F:oxidoreductase activity"/>
    <property type="evidence" value="ECO:0007669"/>
    <property type="project" value="UniProtKB-KW"/>
</dbReference>
<name>A0A6M8HM02_9PROT</name>
<protein>
    <submittedName>
        <fullName evidence="5">Mannitol dehydrogenase family protein</fullName>
    </submittedName>
</protein>
<proteinExistence type="predicted"/>
<keyword evidence="2" id="KW-0520">NAD</keyword>
<accession>A0A6M8HM02</accession>
<dbReference type="RefSeq" id="WP_171837501.1">
    <property type="nucleotide sequence ID" value="NZ_CP053708.1"/>
</dbReference>
<dbReference type="InterPro" id="IPR013118">
    <property type="entry name" value="Mannitol_DH_C"/>
</dbReference>
<dbReference type="EMBL" id="CP053708">
    <property type="protein sequence ID" value="QKE89375.1"/>
    <property type="molecule type" value="Genomic_DNA"/>
</dbReference>
<dbReference type="SUPFAM" id="SSF51735">
    <property type="entry name" value="NAD(P)-binding Rossmann-fold domains"/>
    <property type="match status" value="1"/>
</dbReference>
<organism evidence="5 6">
    <name type="scientific">Lichenicola cladoniae</name>
    <dbReference type="NCBI Taxonomy" id="1484109"/>
    <lineage>
        <taxon>Bacteria</taxon>
        <taxon>Pseudomonadati</taxon>
        <taxon>Pseudomonadota</taxon>
        <taxon>Alphaproteobacteria</taxon>
        <taxon>Acetobacterales</taxon>
        <taxon>Acetobacteraceae</taxon>
        <taxon>Lichenicola</taxon>
    </lineage>
</organism>
<dbReference type="InterPro" id="IPR013131">
    <property type="entry name" value="Mannitol_DH_N"/>
</dbReference>
<keyword evidence="1" id="KW-0560">Oxidoreductase</keyword>
<dbReference type="AlphaFoldDB" id="A0A6M8HM02"/>
<sequence>MSPVSSILQFGTSRFLQAHVDLFVSEALDRGEAIGTIAVVQTTSSPSSARRIDAMARGEGYPVRIRGIRDGQRIDDVVVVRSVRRALQATADWREVRRIAVTEADIIVSNTGDQGFALNPADGPDCVTNETAPPESFPAKLLVLLHARWTVRPEDPLSLFPCELVSRNGEQLQAIVVGLAVVWGLPAGFVTYLRTRCIWANSLVDRIVSEPLDPVGAVAEPYALWAIERQDGLLLPCRHPAIVVTDDLGRYERLKLHILNLGHTMLAEMWRQTSPDVDLTVLDAMGRPAMRTALEAIWNDEVIPVFARDGLEDQARAYRDEVRERFLNPFLAHRLADIAQNHPEKKRRRLAPLIAAAQHMQPPLAQTRLRAAMQENDHA</sequence>
<dbReference type="Proteomes" id="UP000500767">
    <property type="component" value="Chromosome"/>
</dbReference>
<evidence type="ECO:0000313" key="5">
    <source>
        <dbReference type="EMBL" id="QKE89375.1"/>
    </source>
</evidence>
<dbReference type="Gene3D" id="1.10.1040.10">
    <property type="entry name" value="N-(1-d-carboxylethyl)-l-norvaline Dehydrogenase, domain 2"/>
    <property type="match status" value="1"/>
</dbReference>
<feature type="domain" description="Mannitol dehydrogenase C-terminal" evidence="4">
    <location>
        <begin position="247"/>
        <end position="358"/>
    </location>
</feature>
<keyword evidence="6" id="KW-1185">Reference proteome</keyword>
<dbReference type="PANTHER" id="PTHR30524:SF0">
    <property type="entry name" value="ALTRONATE OXIDOREDUCTASE-RELATED"/>
    <property type="match status" value="1"/>
</dbReference>
<feature type="domain" description="Mannitol dehydrogenase N-terminal" evidence="3">
    <location>
        <begin position="6"/>
        <end position="229"/>
    </location>
</feature>